<accession>B9SR61</accession>
<proteinExistence type="predicted"/>
<name>B9SR61_RICCO</name>
<dbReference type="AlphaFoldDB" id="B9SR61"/>
<protein>
    <submittedName>
        <fullName evidence="1">Uncharacterized protein</fullName>
    </submittedName>
</protein>
<evidence type="ECO:0000313" key="2">
    <source>
        <dbReference type="Proteomes" id="UP000008311"/>
    </source>
</evidence>
<keyword evidence="2" id="KW-1185">Reference proteome</keyword>
<gene>
    <name evidence="1" type="ORF">RCOM_1182680</name>
</gene>
<sequence length="51" mass="5465">MALEASIVGKDIMGSQNVRVTTDKAGHEGFTPQIMKLIVRSLAAQDVQGHD</sequence>
<dbReference type="EMBL" id="EQ974094">
    <property type="protein sequence ID" value="EEF33897.1"/>
    <property type="molecule type" value="Genomic_DNA"/>
</dbReference>
<dbReference type="InParanoid" id="B9SR61"/>
<evidence type="ECO:0000313" key="1">
    <source>
        <dbReference type="EMBL" id="EEF33897.1"/>
    </source>
</evidence>
<dbReference type="Proteomes" id="UP000008311">
    <property type="component" value="Unassembled WGS sequence"/>
</dbReference>
<organism evidence="1 2">
    <name type="scientific">Ricinus communis</name>
    <name type="common">Castor bean</name>
    <dbReference type="NCBI Taxonomy" id="3988"/>
    <lineage>
        <taxon>Eukaryota</taxon>
        <taxon>Viridiplantae</taxon>
        <taxon>Streptophyta</taxon>
        <taxon>Embryophyta</taxon>
        <taxon>Tracheophyta</taxon>
        <taxon>Spermatophyta</taxon>
        <taxon>Magnoliopsida</taxon>
        <taxon>eudicotyledons</taxon>
        <taxon>Gunneridae</taxon>
        <taxon>Pentapetalae</taxon>
        <taxon>rosids</taxon>
        <taxon>fabids</taxon>
        <taxon>Malpighiales</taxon>
        <taxon>Euphorbiaceae</taxon>
        <taxon>Acalyphoideae</taxon>
        <taxon>Acalypheae</taxon>
        <taxon>Ricinus</taxon>
    </lineage>
</organism>
<reference evidence="2" key="1">
    <citation type="journal article" date="2010" name="Nat. Biotechnol.">
        <title>Draft genome sequence of the oilseed species Ricinus communis.</title>
        <authorList>
            <person name="Chan A.P."/>
            <person name="Crabtree J."/>
            <person name="Zhao Q."/>
            <person name="Lorenzi H."/>
            <person name="Orvis J."/>
            <person name="Puiu D."/>
            <person name="Melake-Berhan A."/>
            <person name="Jones K.M."/>
            <person name="Redman J."/>
            <person name="Chen G."/>
            <person name="Cahoon E.B."/>
            <person name="Gedil M."/>
            <person name="Stanke M."/>
            <person name="Haas B.J."/>
            <person name="Wortman J.R."/>
            <person name="Fraser-Liggett C.M."/>
            <person name="Ravel J."/>
            <person name="Rabinowicz P.D."/>
        </authorList>
    </citation>
    <scope>NUCLEOTIDE SEQUENCE [LARGE SCALE GENOMIC DNA]</scope>
    <source>
        <strain evidence="2">cv. Hale</strain>
    </source>
</reference>